<name>A0AAN6SG12_9PEZI</name>
<evidence type="ECO:0000313" key="4">
    <source>
        <dbReference type="Proteomes" id="UP001303222"/>
    </source>
</evidence>
<feature type="coiled-coil region" evidence="1">
    <location>
        <begin position="35"/>
        <end position="103"/>
    </location>
</feature>
<sequence>MICLVYLENIKGQFINHVASAQEIANQRQITKSVMEEVTNKLEHMQEVLEHSSKNTMEQIKEQINKHMMLTSEDMAEKLELTSKQTKKMSEQAKQEIKKMTENATKTIDSSSDDLREQICSLEYTTDDIDKKIRRSVDMMEQCQEVLTQAKHVKETMDQAKEVVVLTMEELKLAKEDMQRERLLFQNQHDRLEQKINEMARHMEGRDAENKGLKALYSKLTSHALRSVQNATNFRDAQYKFLVDGFARFEQKMAFITHHIGNTSAISGTASNAVTTANDTSKAADKTTSKSPKPKTEEEKIAELQKTINNLKYERDVLTGNNKLLELRLAKFEQETQAQAALAAQASPVLGPEPDTPCPNSKTLKSHKSKRSLTTLTETAGEPLPQLSLTLSDSNSNSKDSLATTVVGDLRPSASVSVESLILPDLWERLLAPSLLSDEHKRRLRLIKPQVTGGLRLETLFLRVVNIVVHDTCWDKFDEFLKEGSISQWYCVHGVISHGWCSRDSAILVDHSCEGKERMGKGGECLRVMRTGLDYGKIVFRHYTA</sequence>
<dbReference type="EMBL" id="MU859126">
    <property type="protein sequence ID" value="KAK3952325.1"/>
    <property type="molecule type" value="Genomic_DNA"/>
</dbReference>
<feature type="region of interest" description="Disordered" evidence="2">
    <location>
        <begin position="276"/>
        <end position="300"/>
    </location>
</feature>
<protein>
    <submittedName>
        <fullName evidence="3">Uncharacterized protein</fullName>
    </submittedName>
</protein>
<gene>
    <name evidence="3" type="ORF">QBC32DRAFT_341708</name>
</gene>
<dbReference type="AlphaFoldDB" id="A0AAN6SG12"/>
<evidence type="ECO:0000256" key="1">
    <source>
        <dbReference type="SAM" id="Coils"/>
    </source>
</evidence>
<feature type="coiled-coil region" evidence="1">
    <location>
        <begin position="168"/>
        <end position="195"/>
    </location>
</feature>
<reference evidence="3" key="1">
    <citation type="journal article" date="2023" name="Mol. Phylogenet. Evol.">
        <title>Genome-scale phylogeny and comparative genomics of the fungal order Sordariales.</title>
        <authorList>
            <person name="Hensen N."/>
            <person name="Bonometti L."/>
            <person name="Westerberg I."/>
            <person name="Brannstrom I.O."/>
            <person name="Guillou S."/>
            <person name="Cros-Aarteil S."/>
            <person name="Calhoun S."/>
            <person name="Haridas S."/>
            <person name="Kuo A."/>
            <person name="Mondo S."/>
            <person name="Pangilinan J."/>
            <person name="Riley R."/>
            <person name="LaButti K."/>
            <person name="Andreopoulos B."/>
            <person name="Lipzen A."/>
            <person name="Chen C."/>
            <person name="Yan M."/>
            <person name="Daum C."/>
            <person name="Ng V."/>
            <person name="Clum A."/>
            <person name="Steindorff A."/>
            <person name="Ohm R.A."/>
            <person name="Martin F."/>
            <person name="Silar P."/>
            <person name="Natvig D.O."/>
            <person name="Lalanne C."/>
            <person name="Gautier V."/>
            <person name="Ament-Velasquez S.L."/>
            <person name="Kruys A."/>
            <person name="Hutchinson M.I."/>
            <person name="Powell A.J."/>
            <person name="Barry K."/>
            <person name="Miller A.N."/>
            <person name="Grigoriev I.V."/>
            <person name="Debuchy R."/>
            <person name="Gladieux P."/>
            <person name="Hiltunen Thoren M."/>
            <person name="Johannesson H."/>
        </authorList>
    </citation>
    <scope>NUCLEOTIDE SEQUENCE</scope>
    <source>
        <strain evidence="3">CBS 626.80</strain>
    </source>
</reference>
<evidence type="ECO:0000256" key="2">
    <source>
        <dbReference type="SAM" id="MobiDB-lite"/>
    </source>
</evidence>
<organism evidence="3 4">
    <name type="scientific">Pseudoneurospora amorphoporcata</name>
    <dbReference type="NCBI Taxonomy" id="241081"/>
    <lineage>
        <taxon>Eukaryota</taxon>
        <taxon>Fungi</taxon>
        <taxon>Dikarya</taxon>
        <taxon>Ascomycota</taxon>
        <taxon>Pezizomycotina</taxon>
        <taxon>Sordariomycetes</taxon>
        <taxon>Sordariomycetidae</taxon>
        <taxon>Sordariales</taxon>
        <taxon>Sordariaceae</taxon>
        <taxon>Pseudoneurospora</taxon>
    </lineage>
</organism>
<feature type="compositionally biased region" description="Basic and acidic residues" evidence="2">
    <location>
        <begin position="282"/>
        <end position="300"/>
    </location>
</feature>
<evidence type="ECO:0000313" key="3">
    <source>
        <dbReference type="EMBL" id="KAK3952325.1"/>
    </source>
</evidence>
<keyword evidence="4" id="KW-1185">Reference proteome</keyword>
<keyword evidence="1" id="KW-0175">Coiled coil</keyword>
<reference evidence="3" key="2">
    <citation type="submission" date="2023-06" db="EMBL/GenBank/DDBJ databases">
        <authorList>
            <consortium name="Lawrence Berkeley National Laboratory"/>
            <person name="Mondo S.J."/>
            <person name="Hensen N."/>
            <person name="Bonometti L."/>
            <person name="Westerberg I."/>
            <person name="Brannstrom I.O."/>
            <person name="Guillou S."/>
            <person name="Cros-Aarteil S."/>
            <person name="Calhoun S."/>
            <person name="Haridas S."/>
            <person name="Kuo A."/>
            <person name="Pangilinan J."/>
            <person name="Riley R."/>
            <person name="Labutti K."/>
            <person name="Andreopoulos B."/>
            <person name="Lipzen A."/>
            <person name="Chen C."/>
            <person name="Yanf M."/>
            <person name="Daum C."/>
            <person name="Ng V."/>
            <person name="Clum A."/>
            <person name="Steindorff A."/>
            <person name="Ohm R."/>
            <person name="Martin F."/>
            <person name="Silar P."/>
            <person name="Natvig D."/>
            <person name="Lalanne C."/>
            <person name="Gautier V."/>
            <person name="Ament-Velasquez S.L."/>
            <person name="Kruys A."/>
            <person name="Hutchinson M.I."/>
            <person name="Powell A.J."/>
            <person name="Barry K."/>
            <person name="Miller A.N."/>
            <person name="Grigoriev I.V."/>
            <person name="Debuchy R."/>
            <person name="Gladieux P."/>
            <person name="Thoren M.H."/>
            <person name="Johannesson H."/>
        </authorList>
    </citation>
    <scope>NUCLEOTIDE SEQUENCE</scope>
    <source>
        <strain evidence="3">CBS 626.80</strain>
    </source>
</reference>
<comment type="caution">
    <text evidence="3">The sequence shown here is derived from an EMBL/GenBank/DDBJ whole genome shotgun (WGS) entry which is preliminary data.</text>
</comment>
<proteinExistence type="predicted"/>
<accession>A0AAN6SG12</accession>
<dbReference type="Proteomes" id="UP001303222">
    <property type="component" value="Unassembled WGS sequence"/>
</dbReference>
<feature type="region of interest" description="Disordered" evidence="2">
    <location>
        <begin position="346"/>
        <end position="379"/>
    </location>
</feature>
<feature type="coiled-coil region" evidence="1">
    <location>
        <begin position="301"/>
        <end position="335"/>
    </location>
</feature>